<gene>
    <name evidence="2" type="ORF">RAJCM14343_3762</name>
</gene>
<feature type="compositionally biased region" description="Low complexity" evidence="1">
    <location>
        <begin position="29"/>
        <end position="43"/>
    </location>
</feature>
<evidence type="ECO:0000313" key="3">
    <source>
        <dbReference type="Proteomes" id="UP000325466"/>
    </source>
</evidence>
<reference evidence="2 3" key="1">
    <citation type="journal article" date="2018" name="Biodegradation">
        <title>1,4-Dioxane degradation characteristics of Rhodococcus aetherivorans JCM 14343.</title>
        <authorList>
            <person name="Inoue D."/>
            <person name="Tsunoda T."/>
            <person name="Yamamoto N."/>
            <person name="Ike M."/>
            <person name="Sei K."/>
        </authorList>
    </citation>
    <scope>NUCLEOTIDE SEQUENCE [LARGE SCALE GENOMIC DNA]</scope>
    <source>
        <strain evidence="2 3">JCM 14343</strain>
    </source>
</reference>
<sequence length="43" mass="4702">MVHRRYDTPEVSRTPRSCRWPPAGGSGAGRQSASANRASCAQW</sequence>
<dbReference type="EMBL" id="BLAH01000094">
    <property type="protein sequence ID" value="GES38497.1"/>
    <property type="molecule type" value="Genomic_DNA"/>
</dbReference>
<dbReference type="Proteomes" id="UP000325466">
    <property type="component" value="Unassembled WGS sequence"/>
</dbReference>
<evidence type="ECO:0000256" key="1">
    <source>
        <dbReference type="SAM" id="MobiDB-lite"/>
    </source>
</evidence>
<name>A0ABQ0YPJ9_9NOCA</name>
<organism evidence="2 3">
    <name type="scientific">Rhodococcus aetherivorans</name>
    <dbReference type="NCBI Taxonomy" id="191292"/>
    <lineage>
        <taxon>Bacteria</taxon>
        <taxon>Bacillati</taxon>
        <taxon>Actinomycetota</taxon>
        <taxon>Actinomycetes</taxon>
        <taxon>Mycobacteriales</taxon>
        <taxon>Nocardiaceae</taxon>
        <taxon>Rhodococcus</taxon>
    </lineage>
</organism>
<comment type="caution">
    <text evidence="2">The sequence shown here is derived from an EMBL/GenBank/DDBJ whole genome shotgun (WGS) entry which is preliminary data.</text>
</comment>
<accession>A0ABQ0YPJ9</accession>
<keyword evidence="3" id="KW-1185">Reference proteome</keyword>
<feature type="compositionally biased region" description="Basic and acidic residues" evidence="1">
    <location>
        <begin position="1"/>
        <end position="10"/>
    </location>
</feature>
<proteinExistence type="predicted"/>
<feature type="region of interest" description="Disordered" evidence="1">
    <location>
        <begin position="1"/>
        <end position="43"/>
    </location>
</feature>
<evidence type="ECO:0000313" key="2">
    <source>
        <dbReference type="EMBL" id="GES38497.1"/>
    </source>
</evidence>
<protein>
    <submittedName>
        <fullName evidence="2">Uncharacterized protein</fullName>
    </submittedName>
</protein>